<gene>
    <name evidence="1" type="ORF">AN403_3102</name>
</gene>
<sequence length="193" mass="22112">MVNFVNKTEMQPAAFFAEREFICWRGREYDELYPCQVSRQVDQYVSLKLDIMPFKFADAVAEDIARCLYDAVLITVGNQAGFVPTPADRDSIFKMSYRKRVSGDWSYCADGRFHCHETEDEVYVVELAVEESEKTERVGVYTVEDGGVELVFEFMCYSFSMLDAVWLANALMEAMGREPLDLLETTSAGCRPY</sequence>
<name>A0A0P8XHW0_PSEFL</name>
<protein>
    <submittedName>
        <fullName evidence="1">Uncharacterized protein</fullName>
    </submittedName>
</protein>
<accession>A0A0P8XHW0</accession>
<dbReference type="EMBL" id="LJXB01000076">
    <property type="protein sequence ID" value="KPU59445.1"/>
    <property type="molecule type" value="Genomic_DNA"/>
</dbReference>
<comment type="caution">
    <text evidence="1">The sequence shown here is derived from an EMBL/GenBank/DDBJ whole genome shotgun (WGS) entry which is preliminary data.</text>
</comment>
<evidence type="ECO:0000313" key="2">
    <source>
        <dbReference type="Proteomes" id="UP000050349"/>
    </source>
</evidence>
<evidence type="ECO:0000313" key="1">
    <source>
        <dbReference type="EMBL" id="KPU59445.1"/>
    </source>
</evidence>
<dbReference type="PATRIC" id="fig|294.162.peg.2884"/>
<dbReference type="AlphaFoldDB" id="A0A0P8XHW0"/>
<proteinExistence type="predicted"/>
<dbReference type="Proteomes" id="UP000050349">
    <property type="component" value="Unassembled WGS sequence"/>
</dbReference>
<reference evidence="1 2" key="1">
    <citation type="submission" date="2015-09" db="EMBL/GenBank/DDBJ databases">
        <authorList>
            <person name="Jackson K.R."/>
            <person name="Lunt B.L."/>
            <person name="Fisher J.N.B."/>
            <person name="Gardner A.V."/>
            <person name="Bailey M.E."/>
            <person name="Deus L.M."/>
            <person name="Earl A.S."/>
            <person name="Gibby P.D."/>
            <person name="Hartmann K.A."/>
            <person name="Liu J.E."/>
            <person name="Manci A.M."/>
            <person name="Nielsen D.A."/>
            <person name="Solomon M.B."/>
            <person name="Breakwell D.P."/>
            <person name="Burnett S.H."/>
            <person name="Grose J.H."/>
        </authorList>
    </citation>
    <scope>NUCLEOTIDE SEQUENCE [LARGE SCALE GENOMIC DNA]</scope>
    <source>
        <strain evidence="1 2">S613</strain>
    </source>
</reference>
<organism evidence="1 2">
    <name type="scientific">Pseudomonas fluorescens</name>
    <dbReference type="NCBI Taxonomy" id="294"/>
    <lineage>
        <taxon>Bacteria</taxon>
        <taxon>Pseudomonadati</taxon>
        <taxon>Pseudomonadota</taxon>
        <taxon>Gammaproteobacteria</taxon>
        <taxon>Pseudomonadales</taxon>
        <taxon>Pseudomonadaceae</taxon>
        <taxon>Pseudomonas</taxon>
    </lineage>
</organism>